<keyword evidence="3 6" id="KW-0963">Cytoplasm</keyword>
<evidence type="ECO:0000256" key="2">
    <source>
        <dbReference type="ARBA" id="ARBA00022432"/>
    </source>
</evidence>
<evidence type="ECO:0000256" key="6">
    <source>
        <dbReference type="HAMAP-Rule" id="MF_00147"/>
    </source>
</evidence>
<dbReference type="GO" id="GO:0004807">
    <property type="term" value="F:triose-phosphate isomerase activity"/>
    <property type="evidence" value="ECO:0007669"/>
    <property type="project" value="UniProtKB-EC"/>
</dbReference>
<dbReference type="EC" id="5.3.1.1" evidence="6 7"/>
<organism evidence="8 9">
    <name type="scientific">Caldalkalibacillus uzonensis</name>
    <dbReference type="NCBI Taxonomy" id="353224"/>
    <lineage>
        <taxon>Bacteria</taxon>
        <taxon>Bacillati</taxon>
        <taxon>Bacillota</taxon>
        <taxon>Bacilli</taxon>
        <taxon>Bacillales</taxon>
        <taxon>Bacillaceae</taxon>
        <taxon>Caldalkalibacillus</taxon>
    </lineage>
</organism>
<evidence type="ECO:0000313" key="9">
    <source>
        <dbReference type="Proteomes" id="UP001232445"/>
    </source>
</evidence>
<dbReference type="InterPro" id="IPR035990">
    <property type="entry name" value="TIM_sf"/>
</dbReference>
<dbReference type="CDD" id="cd00311">
    <property type="entry name" value="TIM"/>
    <property type="match status" value="1"/>
</dbReference>
<keyword evidence="2 6" id="KW-0312">Gluconeogenesis</keyword>
<comment type="subcellular location">
    <subcellularLocation>
        <location evidence="6 7">Cytoplasm</location>
    </subcellularLocation>
</comment>
<dbReference type="PROSITE" id="PS51440">
    <property type="entry name" value="TIM_2"/>
    <property type="match status" value="1"/>
</dbReference>
<dbReference type="HAMAP" id="MF_00147_B">
    <property type="entry name" value="TIM_B"/>
    <property type="match status" value="1"/>
</dbReference>
<evidence type="ECO:0000256" key="5">
    <source>
        <dbReference type="ARBA" id="ARBA00023235"/>
    </source>
</evidence>
<feature type="binding site" evidence="6">
    <location>
        <position position="213"/>
    </location>
    <ligand>
        <name>substrate</name>
    </ligand>
</feature>
<feature type="binding site" evidence="6">
    <location>
        <position position="173"/>
    </location>
    <ligand>
        <name>substrate</name>
    </ligand>
</feature>
<dbReference type="NCBIfam" id="TIGR00419">
    <property type="entry name" value="tim"/>
    <property type="match status" value="1"/>
</dbReference>
<dbReference type="EMBL" id="JAUSUQ010000003">
    <property type="protein sequence ID" value="MDQ0338469.1"/>
    <property type="molecule type" value="Genomic_DNA"/>
</dbReference>
<dbReference type="PROSITE" id="PS00171">
    <property type="entry name" value="TIM_1"/>
    <property type="match status" value="1"/>
</dbReference>
<comment type="subunit">
    <text evidence="6 7">Homodimer.</text>
</comment>
<comment type="function">
    <text evidence="6">Involved in the gluconeogenesis. Catalyzes stereospecifically the conversion of dihydroxyacetone phosphate (DHAP) to D-glyceraldehyde-3-phosphate (G3P).</text>
</comment>
<dbReference type="Proteomes" id="UP001232445">
    <property type="component" value="Unassembled WGS sequence"/>
</dbReference>
<dbReference type="PANTHER" id="PTHR21139">
    <property type="entry name" value="TRIOSEPHOSPHATE ISOMERASE"/>
    <property type="match status" value="1"/>
</dbReference>
<dbReference type="RefSeq" id="WP_307336822.1">
    <property type="nucleotide sequence ID" value="NZ_JAUSUQ010000003.1"/>
</dbReference>
<name>A0ABU0CPY0_9BACI</name>
<accession>A0ABU0CPY0</accession>
<feature type="modified residue" description="Phosphoserine" evidence="6">
    <location>
        <position position="213"/>
    </location>
</feature>
<evidence type="ECO:0000256" key="3">
    <source>
        <dbReference type="ARBA" id="ARBA00022490"/>
    </source>
</evidence>
<dbReference type="InterPro" id="IPR013785">
    <property type="entry name" value="Aldolase_TIM"/>
</dbReference>
<protein>
    <recommendedName>
        <fullName evidence="6 7">Triosephosphate isomerase</fullName>
        <shortName evidence="6">TIM</shortName>
        <shortName evidence="6">TPI</shortName>
        <ecNumber evidence="6 7">5.3.1.1</ecNumber>
    </recommendedName>
    <alternativeName>
        <fullName evidence="6">Triose-phosphate isomerase</fullName>
    </alternativeName>
</protein>
<feature type="active site" description="Proton acceptor" evidence="6">
    <location>
        <position position="167"/>
    </location>
</feature>
<proteinExistence type="inferred from homology"/>
<evidence type="ECO:0000256" key="4">
    <source>
        <dbReference type="ARBA" id="ARBA00023152"/>
    </source>
</evidence>
<dbReference type="PANTHER" id="PTHR21139:SF42">
    <property type="entry name" value="TRIOSEPHOSPHATE ISOMERASE"/>
    <property type="match status" value="1"/>
</dbReference>
<dbReference type="Gene3D" id="3.20.20.70">
    <property type="entry name" value="Aldolase class I"/>
    <property type="match status" value="1"/>
</dbReference>
<dbReference type="InterPro" id="IPR022896">
    <property type="entry name" value="TrioseP_Isoase_bac/euk"/>
</dbReference>
<comment type="pathway">
    <text evidence="6 7">Carbohydrate biosynthesis; gluconeogenesis.</text>
</comment>
<reference evidence="8 9" key="1">
    <citation type="submission" date="2023-07" db="EMBL/GenBank/DDBJ databases">
        <title>Genomic Encyclopedia of Type Strains, Phase IV (KMG-IV): sequencing the most valuable type-strain genomes for metagenomic binning, comparative biology and taxonomic classification.</title>
        <authorList>
            <person name="Goeker M."/>
        </authorList>
    </citation>
    <scope>NUCLEOTIDE SEQUENCE [LARGE SCALE GENOMIC DNA]</scope>
    <source>
        <strain evidence="8 9">DSM 17740</strain>
    </source>
</reference>
<feature type="active site" description="Electrophile" evidence="6">
    <location>
        <position position="95"/>
    </location>
</feature>
<sequence>MRKPIIAGNWKMHKTVNEAVDFARSIENKLPDPERIETVICAPFVDLPALVEWAKDKQVGIGAQNMHFEEQGAFTGEISPVMLKELGVQYVILGHSERRQYFNETCESVNLKAHAAHKHGLIPIICVGETFEEREEGQTKEVVRSQVIKALTNLTGEQVKQSVIAYEPVWAIGTGQTPTAEEANDVIAYIRQVVAEQFSPDVAEAIRIQYGGSVKPDNIAQFMQQTDIDGALVGGASLKPDAFIGLLEG</sequence>
<comment type="similarity">
    <text evidence="1 6 7">Belongs to the triosephosphate isomerase family.</text>
</comment>
<evidence type="ECO:0000256" key="1">
    <source>
        <dbReference type="ARBA" id="ARBA00007422"/>
    </source>
</evidence>
<comment type="caution">
    <text evidence="8">The sequence shown here is derived from an EMBL/GenBank/DDBJ whole genome shotgun (WGS) entry which is preliminary data.</text>
</comment>
<dbReference type="Pfam" id="PF00121">
    <property type="entry name" value="TIM"/>
    <property type="match status" value="1"/>
</dbReference>
<feature type="binding site" evidence="6">
    <location>
        <begin position="9"/>
        <end position="11"/>
    </location>
    <ligand>
        <name>substrate</name>
    </ligand>
</feature>
<comment type="pathway">
    <text evidence="6 7">Carbohydrate degradation; glycolysis; D-glyceraldehyde 3-phosphate from glycerone phosphate: step 1/1.</text>
</comment>
<keyword evidence="9" id="KW-1185">Reference proteome</keyword>
<keyword evidence="6" id="KW-0597">Phosphoprotein</keyword>
<keyword evidence="4 6" id="KW-0324">Glycolysis</keyword>
<comment type="catalytic activity">
    <reaction evidence="6 7">
        <text>D-glyceraldehyde 3-phosphate = dihydroxyacetone phosphate</text>
        <dbReference type="Rhea" id="RHEA:18585"/>
        <dbReference type="ChEBI" id="CHEBI:57642"/>
        <dbReference type="ChEBI" id="CHEBI:59776"/>
        <dbReference type="EC" id="5.3.1.1"/>
    </reaction>
</comment>
<keyword evidence="5 6" id="KW-0413">Isomerase</keyword>
<evidence type="ECO:0000313" key="8">
    <source>
        <dbReference type="EMBL" id="MDQ0338469.1"/>
    </source>
</evidence>
<gene>
    <name evidence="6" type="primary">tpiA</name>
    <name evidence="8" type="ORF">J2S00_001253</name>
</gene>
<feature type="binding site" evidence="6">
    <location>
        <begin position="234"/>
        <end position="235"/>
    </location>
    <ligand>
        <name>substrate</name>
    </ligand>
</feature>
<dbReference type="InterPro" id="IPR000652">
    <property type="entry name" value="Triosephosphate_isomerase"/>
</dbReference>
<dbReference type="InterPro" id="IPR020861">
    <property type="entry name" value="Triosephosphate_isomerase_AS"/>
</dbReference>
<dbReference type="SUPFAM" id="SSF51351">
    <property type="entry name" value="Triosephosphate isomerase (TIM)"/>
    <property type="match status" value="1"/>
</dbReference>
<evidence type="ECO:0000256" key="7">
    <source>
        <dbReference type="RuleBase" id="RU363013"/>
    </source>
</evidence>